<reference evidence="1" key="1">
    <citation type="submission" date="2014-05" db="EMBL/GenBank/DDBJ databases">
        <authorList>
            <person name="Chronopoulou M."/>
        </authorList>
    </citation>
    <scope>NUCLEOTIDE SEQUENCE</scope>
    <source>
        <tissue evidence="1">Whole organism</tissue>
    </source>
</reference>
<protein>
    <submittedName>
        <fullName evidence="1">Putative LOC101819927 [Ficedula albicollis]</fullName>
    </submittedName>
</protein>
<name>A0A0K2TM38_LEPSM</name>
<accession>A0A0K2TM38</accession>
<dbReference type="AlphaFoldDB" id="A0A0K2TM38"/>
<sequence length="42" mass="4587">MINPNESLDHLYLEEVYFVTAFVPSETACLANSPGSRSLTAV</sequence>
<organism evidence="1">
    <name type="scientific">Lepeophtheirus salmonis</name>
    <name type="common">Salmon louse</name>
    <name type="synonym">Caligus salmonis</name>
    <dbReference type="NCBI Taxonomy" id="72036"/>
    <lineage>
        <taxon>Eukaryota</taxon>
        <taxon>Metazoa</taxon>
        <taxon>Ecdysozoa</taxon>
        <taxon>Arthropoda</taxon>
        <taxon>Crustacea</taxon>
        <taxon>Multicrustacea</taxon>
        <taxon>Hexanauplia</taxon>
        <taxon>Copepoda</taxon>
        <taxon>Siphonostomatoida</taxon>
        <taxon>Caligidae</taxon>
        <taxon>Lepeophtheirus</taxon>
    </lineage>
</organism>
<proteinExistence type="predicted"/>
<dbReference type="EMBL" id="HACA01009623">
    <property type="protein sequence ID" value="CDW26984.1"/>
    <property type="molecule type" value="Transcribed_RNA"/>
</dbReference>
<evidence type="ECO:0000313" key="1">
    <source>
        <dbReference type="EMBL" id="CDW26984.1"/>
    </source>
</evidence>